<organism evidence="2 3">
    <name type="scientific">Candidatus Desulfolinea nitratireducens</name>
    <dbReference type="NCBI Taxonomy" id="2841698"/>
    <lineage>
        <taxon>Bacteria</taxon>
        <taxon>Bacillati</taxon>
        <taxon>Chloroflexota</taxon>
        <taxon>Anaerolineae</taxon>
        <taxon>Anaerolineales</taxon>
        <taxon>Anaerolineales incertae sedis</taxon>
        <taxon>Candidatus Desulfolinea</taxon>
    </lineage>
</organism>
<protein>
    <submittedName>
        <fullName evidence="2">Uncharacterized protein</fullName>
    </submittedName>
</protein>
<evidence type="ECO:0000256" key="1">
    <source>
        <dbReference type="SAM" id="Phobius"/>
    </source>
</evidence>
<feature type="transmembrane region" description="Helical" evidence="1">
    <location>
        <begin position="205"/>
        <end position="223"/>
    </location>
</feature>
<feature type="transmembrane region" description="Helical" evidence="1">
    <location>
        <begin position="258"/>
        <end position="278"/>
    </location>
</feature>
<feature type="transmembrane region" description="Helical" evidence="1">
    <location>
        <begin position="307"/>
        <end position="326"/>
    </location>
</feature>
<feature type="transmembrane region" description="Helical" evidence="1">
    <location>
        <begin position="119"/>
        <end position="136"/>
    </location>
</feature>
<feature type="transmembrane region" description="Helical" evidence="1">
    <location>
        <begin position="12"/>
        <end position="30"/>
    </location>
</feature>
<keyword evidence="1" id="KW-1133">Transmembrane helix</keyword>
<accession>A0A8J6NKA0</accession>
<comment type="caution">
    <text evidence="2">The sequence shown here is derived from an EMBL/GenBank/DDBJ whole genome shotgun (WGS) entry which is preliminary data.</text>
</comment>
<feature type="transmembrane region" description="Helical" evidence="1">
    <location>
        <begin position="284"/>
        <end position="302"/>
    </location>
</feature>
<evidence type="ECO:0000313" key="3">
    <source>
        <dbReference type="Proteomes" id="UP000614469"/>
    </source>
</evidence>
<feature type="transmembrane region" description="Helical" evidence="1">
    <location>
        <begin position="346"/>
        <end position="366"/>
    </location>
</feature>
<feature type="transmembrane region" description="Helical" evidence="1">
    <location>
        <begin position="171"/>
        <end position="193"/>
    </location>
</feature>
<name>A0A8J6NKA0_9CHLR</name>
<evidence type="ECO:0000313" key="2">
    <source>
        <dbReference type="EMBL" id="MBC8335432.1"/>
    </source>
</evidence>
<keyword evidence="1" id="KW-0472">Membrane</keyword>
<dbReference type="AlphaFoldDB" id="A0A8J6NKA0"/>
<dbReference type="Proteomes" id="UP000614469">
    <property type="component" value="Unassembled WGS sequence"/>
</dbReference>
<keyword evidence="1" id="KW-0812">Transmembrane</keyword>
<reference evidence="2 3" key="1">
    <citation type="submission" date="2020-08" db="EMBL/GenBank/DDBJ databases">
        <title>Bridging the membrane lipid divide: bacteria of the FCB group superphylum have the potential to synthesize archaeal ether lipids.</title>
        <authorList>
            <person name="Villanueva L."/>
            <person name="Von Meijenfeldt F.A.B."/>
            <person name="Westbye A.B."/>
            <person name="Yadav S."/>
            <person name="Hopmans E.C."/>
            <person name="Dutilh B.E."/>
            <person name="Sinninghe Damste J.S."/>
        </authorList>
    </citation>
    <scope>NUCLEOTIDE SEQUENCE [LARGE SCALE GENOMIC DNA]</scope>
    <source>
        <strain evidence="2">NIOZ-UU36</strain>
    </source>
</reference>
<sequence length="496" mass="57076">MIISTSRDFQIGVILFAVFLAALLLIQFATPGLVGNDGYYHIKAAYILRTEGLKPDFNWLPLTILNAENYYDHHYLFHILMILFTFGDLRIGAKLASVFFPTLAFLSIWYLLKKQKVPYAELWSLGLLIISEAFIYRMNMPRAQSLSLLLLVWTLHVLLQKEYKWLTLLGFLYVWSYNAFPLIVIVVFLYLVAHLLTERKLVWTPLVYAVVGVVLGLVINPYFPENLLFIYRHITPKLFDMAAVPVGNEWSPYRTATLLENSGFALLIFASGIVALGLKSKKMNVATATSLFLTLTFSFMLFEARRFIEYAPPFMLIFAAFAWQPVLEEIRQNEQEKSKRSPVMRLAPIFVLVLFMPLAWGAMVGARKQLQESGRPYQRYQGASAWLVANTPEDSRVFQTDWDDFPQLFFHNHHNTYTIGLDPTYMEIYDPALYAEWVAITRGKMAEIGEKIKNDFSGDYVITGLSQTRFIKKVEGDENLELVYEDGYAKIYKVLP</sequence>
<gene>
    <name evidence="2" type="ORF">H8E29_09220</name>
</gene>
<proteinExistence type="predicted"/>
<feature type="transmembrane region" description="Helical" evidence="1">
    <location>
        <begin position="91"/>
        <end position="112"/>
    </location>
</feature>
<dbReference type="EMBL" id="JACNJN010000110">
    <property type="protein sequence ID" value="MBC8335432.1"/>
    <property type="molecule type" value="Genomic_DNA"/>
</dbReference>